<feature type="site" description="Raises pKa of active site His" evidence="4">
    <location>
        <position position="154"/>
    </location>
</feature>
<dbReference type="OrthoDB" id="9806170at2"/>
<dbReference type="NCBIfam" id="TIGR00639">
    <property type="entry name" value="PurN"/>
    <property type="match status" value="1"/>
</dbReference>
<feature type="binding site" evidence="4">
    <location>
        <begin position="16"/>
        <end position="18"/>
    </location>
    <ligand>
        <name>N(1)-(5-phospho-beta-D-ribosyl)glycinamide</name>
        <dbReference type="ChEBI" id="CHEBI:143788"/>
    </ligand>
</feature>
<dbReference type="eggNOG" id="COG0299">
    <property type="taxonomic scope" value="Bacteria"/>
</dbReference>
<sequence length="204" mass="22452">MPNHKIRLAVFCSGTGSNFKYLHTAIAERPLDAKIVLCISNRSQCGAMEYARENGIAAVHISEKQFASYDEFVASMLDALHEHDIEAIMLAGYMRKVPDAVVAAYPDRMLNIHPALLPKFGGEGMYGIHVHTAVLAAGETESGATVHMVNEEYDKGRIVLQECVPVLSGDTPETLAERVLACEHRLYPAALEKLLDEMKTAEIR</sequence>
<evidence type="ECO:0000313" key="7">
    <source>
        <dbReference type="Proteomes" id="UP000008841"/>
    </source>
</evidence>
<dbReference type="EC" id="2.1.2.2" evidence="4"/>
<keyword evidence="3 4" id="KW-0658">Purine biosynthesis</keyword>
<feature type="active site" description="Proton donor" evidence="4">
    <location>
        <position position="113"/>
    </location>
</feature>
<dbReference type="Gene3D" id="3.40.50.170">
    <property type="entry name" value="Formyl transferase, N-terminal domain"/>
    <property type="match status" value="1"/>
</dbReference>
<gene>
    <name evidence="4" type="primary">purN</name>
    <name evidence="6" type="ordered locus">Clim_1765</name>
</gene>
<comment type="pathway">
    <text evidence="1 4">Purine metabolism; IMP biosynthesis via de novo pathway; N(2)-formyl-N(1)-(5-phospho-D-ribosyl)glycinamide from N(1)-(5-phospho-D-ribosyl)glycinamide (10-formyl THF route): step 1/1.</text>
</comment>
<dbReference type="CDD" id="cd08645">
    <property type="entry name" value="FMT_core_GART"/>
    <property type="match status" value="1"/>
</dbReference>
<dbReference type="GO" id="GO:0006189">
    <property type="term" value="P:'de novo' IMP biosynthetic process"/>
    <property type="evidence" value="ECO:0007669"/>
    <property type="project" value="UniProtKB-UniRule"/>
</dbReference>
<dbReference type="RefSeq" id="WP_012466677.1">
    <property type="nucleotide sequence ID" value="NC_010803.1"/>
</dbReference>
<dbReference type="InterPro" id="IPR036477">
    <property type="entry name" value="Formyl_transf_N_sf"/>
</dbReference>
<dbReference type="PANTHER" id="PTHR43369:SF2">
    <property type="entry name" value="PHOSPHORIBOSYLGLYCINAMIDE FORMYLTRANSFERASE"/>
    <property type="match status" value="1"/>
</dbReference>
<organism evidence="6 7">
    <name type="scientific">Chlorobium limicola (strain DSM 245 / NBRC 103803 / 6330)</name>
    <dbReference type="NCBI Taxonomy" id="290315"/>
    <lineage>
        <taxon>Bacteria</taxon>
        <taxon>Pseudomonadati</taxon>
        <taxon>Chlorobiota</taxon>
        <taxon>Chlorobiia</taxon>
        <taxon>Chlorobiales</taxon>
        <taxon>Chlorobiaceae</taxon>
        <taxon>Chlorobium/Pelodictyon group</taxon>
        <taxon>Chlorobium</taxon>
    </lineage>
</organism>
<dbReference type="GO" id="GO:0004644">
    <property type="term" value="F:phosphoribosylglycinamide formyltransferase activity"/>
    <property type="evidence" value="ECO:0007669"/>
    <property type="project" value="UniProtKB-UniRule"/>
</dbReference>
<evidence type="ECO:0000256" key="3">
    <source>
        <dbReference type="ARBA" id="ARBA00022755"/>
    </source>
</evidence>
<evidence type="ECO:0000313" key="6">
    <source>
        <dbReference type="EMBL" id="ACD90804.1"/>
    </source>
</evidence>
<dbReference type="HOGENOM" id="CLU_038395_1_3_10"/>
<dbReference type="SUPFAM" id="SSF53328">
    <property type="entry name" value="Formyltransferase"/>
    <property type="match status" value="1"/>
</dbReference>
<dbReference type="Pfam" id="PF00551">
    <property type="entry name" value="Formyl_trans_N"/>
    <property type="match status" value="1"/>
</dbReference>
<comment type="similarity">
    <text evidence="4">Belongs to the GART family.</text>
</comment>
<dbReference type="HAMAP" id="MF_01930">
    <property type="entry name" value="PurN"/>
    <property type="match status" value="1"/>
</dbReference>
<dbReference type="KEGG" id="cli:Clim_1765"/>
<dbReference type="EMBL" id="CP001097">
    <property type="protein sequence ID" value="ACD90804.1"/>
    <property type="molecule type" value="Genomic_DNA"/>
</dbReference>
<evidence type="ECO:0000256" key="4">
    <source>
        <dbReference type="HAMAP-Rule" id="MF_01930"/>
    </source>
</evidence>
<dbReference type="AlphaFoldDB" id="B3EEJ4"/>
<keyword evidence="2 4" id="KW-0808">Transferase</keyword>
<proteinExistence type="inferred from homology"/>
<dbReference type="InterPro" id="IPR002376">
    <property type="entry name" value="Formyl_transf_N"/>
</dbReference>
<feature type="binding site" evidence="4">
    <location>
        <position position="111"/>
    </location>
    <ligand>
        <name>(6R)-10-formyltetrahydrofolate</name>
        <dbReference type="ChEBI" id="CHEBI:195366"/>
    </ligand>
</feature>
<accession>B3EEJ4</accession>
<dbReference type="InterPro" id="IPR004607">
    <property type="entry name" value="GART"/>
</dbReference>
<evidence type="ECO:0000259" key="5">
    <source>
        <dbReference type="Pfam" id="PF00551"/>
    </source>
</evidence>
<comment type="catalytic activity">
    <reaction evidence="4">
        <text>N(1)-(5-phospho-beta-D-ribosyl)glycinamide + (6R)-10-formyltetrahydrofolate = N(2)-formyl-N(1)-(5-phospho-beta-D-ribosyl)glycinamide + (6S)-5,6,7,8-tetrahydrofolate + H(+)</text>
        <dbReference type="Rhea" id="RHEA:15053"/>
        <dbReference type="ChEBI" id="CHEBI:15378"/>
        <dbReference type="ChEBI" id="CHEBI:57453"/>
        <dbReference type="ChEBI" id="CHEBI:143788"/>
        <dbReference type="ChEBI" id="CHEBI:147286"/>
        <dbReference type="ChEBI" id="CHEBI:195366"/>
        <dbReference type="EC" id="2.1.2.2"/>
    </reaction>
</comment>
<dbReference type="UniPathway" id="UPA00074">
    <property type="reaction ID" value="UER00126"/>
</dbReference>
<protein>
    <recommendedName>
        <fullName evidence="4">Phosphoribosylglycinamide formyltransferase</fullName>
        <ecNumber evidence="4">2.1.2.2</ecNumber>
    </recommendedName>
    <alternativeName>
        <fullName evidence="4">5'-phosphoribosylglycinamide transformylase</fullName>
    </alternativeName>
    <alternativeName>
        <fullName evidence="4">GAR transformylase</fullName>
        <shortName evidence="4">GART</shortName>
    </alternativeName>
</protein>
<comment type="function">
    <text evidence="4">Catalyzes the transfer of a formyl group from 10-formyltetrahydrofolate to 5-phospho-ribosyl-glycinamide (GAR), producing 5-phospho-ribosyl-N-formylglycinamide (FGAR) and tetrahydrofolate.</text>
</comment>
<dbReference type="GO" id="GO:0005737">
    <property type="term" value="C:cytoplasm"/>
    <property type="evidence" value="ECO:0007669"/>
    <property type="project" value="TreeGrafter"/>
</dbReference>
<feature type="domain" description="Formyl transferase N-terminal" evidence="5">
    <location>
        <begin position="7"/>
        <end position="191"/>
    </location>
</feature>
<comment type="caution">
    <text evidence="4">Lacks conserved residue(s) required for the propagation of feature annotation.</text>
</comment>
<dbReference type="PANTHER" id="PTHR43369">
    <property type="entry name" value="PHOSPHORIBOSYLGLYCINAMIDE FORMYLTRANSFERASE"/>
    <property type="match status" value="1"/>
</dbReference>
<evidence type="ECO:0000256" key="1">
    <source>
        <dbReference type="ARBA" id="ARBA00005054"/>
    </source>
</evidence>
<name>B3EEJ4_CHLL2</name>
<dbReference type="STRING" id="290315.Clim_1765"/>
<dbReference type="Proteomes" id="UP000008841">
    <property type="component" value="Chromosome"/>
</dbReference>
<reference evidence="6 7" key="1">
    <citation type="submission" date="2008-05" db="EMBL/GenBank/DDBJ databases">
        <title>Complete sequence of Chlorobium limicola DSM 245.</title>
        <authorList>
            <consortium name="US DOE Joint Genome Institute"/>
            <person name="Lucas S."/>
            <person name="Copeland A."/>
            <person name="Lapidus A."/>
            <person name="Glavina del Rio T."/>
            <person name="Dalin E."/>
            <person name="Tice H."/>
            <person name="Bruce D."/>
            <person name="Goodwin L."/>
            <person name="Pitluck S."/>
            <person name="Schmutz J."/>
            <person name="Larimer F."/>
            <person name="Land M."/>
            <person name="Hauser L."/>
            <person name="Kyrpides N."/>
            <person name="Ovchinnikova G."/>
            <person name="Zhao F."/>
            <person name="Li T."/>
            <person name="Liu Z."/>
            <person name="Overmann J."/>
            <person name="Bryant D.A."/>
            <person name="Richardson P."/>
        </authorList>
    </citation>
    <scope>NUCLEOTIDE SEQUENCE [LARGE SCALE GENOMIC DNA]</scope>
    <source>
        <strain evidence="7">DSM 245 / NBRC 103803 / 6330</strain>
    </source>
</reference>
<evidence type="ECO:0000256" key="2">
    <source>
        <dbReference type="ARBA" id="ARBA00022679"/>
    </source>
</evidence>